<evidence type="ECO:0000313" key="3">
    <source>
        <dbReference type="Proteomes" id="UP000655420"/>
    </source>
</evidence>
<dbReference type="GO" id="GO:0016787">
    <property type="term" value="F:hydrolase activity"/>
    <property type="evidence" value="ECO:0007669"/>
    <property type="project" value="UniProtKB-KW"/>
</dbReference>
<proteinExistence type="predicted"/>
<dbReference type="NCBIfam" id="TIGR04393">
    <property type="entry name" value="rpt_T5SS_PEPC"/>
    <property type="match status" value="1"/>
</dbReference>
<feature type="non-terminal residue" evidence="2">
    <location>
        <position position="836"/>
    </location>
</feature>
<dbReference type="InterPro" id="IPR023827">
    <property type="entry name" value="Peptidase_S8_Asp-AS"/>
</dbReference>
<evidence type="ECO:0000313" key="2">
    <source>
        <dbReference type="EMBL" id="MBK0399061.1"/>
    </source>
</evidence>
<evidence type="ECO:0000256" key="1">
    <source>
        <dbReference type="ARBA" id="ARBA00022801"/>
    </source>
</evidence>
<sequence>MTSTSGDGVIGPDYIAAGYTGDGTVIIDTGVTNTDYLGAGYNASGYYGFVSITGAATAVNVGSGAPGYEGTVFVGYATGPGPAYGVLEISGGASVTSTNGGYWDGAEVIGGYNNVNIGFGYGSYGYLTVDGAGSELIAEGASARITVGRFGGFGYLEVTNGGLVETLVLDVGRDGAVGGVNIASGGTLRITNDSGLWGAPAYAGEAGIASFGRGIGGIGFLYASGGGELIVENTDGLTDNPILRFGRDSGSYGYARIEGSGTEVNVVQHGAQGDDYSGGAVLNIGEGGQGIVNVGYDAQVNVLGDQALLQIARGRGGSADSAESQLNITNGADVLVDSQGYQGSGIRVAGVAGSNGAILVDGTGSTLTVTSSSDVAGDYSTGSIVIGVNGEATLEVLNGGAVAARSLRVGENSQLIDEDTPGLGAAEVTIASGGTVTLTALDSTAYRGLQVATGVGSYGVVNIDGEGSSLVSQGGAGRFEVGRGGTGVVNITNGGDAAAFFVDIGRGDGAGNGEGRMVVDGAGSTLTVSDEFGAFVDDPEAAGEAGFLRIARNDGAYGRLDITNGGVVRVSNDPSGNFDHPLVQIARDNGSHGVLVVDGTDSALVIEQTGPIGDYLPYGPSLIIGSGGLGHAVVSEDGEVIVAGEGASLIVAAGRLDAYGAPDTTTDQSILEIQRASVFVTAGGYSGFKPGSEPATTIFSGSRVVIGEGEGTNGRIHVDDTGSLLIQSAVNSPSELNSVLIVGEYGTGTLDITQSSGVYNSFSGSKAITAIGLHAGSHGTVTVDGPNSLLSAGTLLLVGAGYDPELEQAFPDQGGTGLLNLLNGSTVSASTTLVGS</sequence>
<dbReference type="InterPro" id="IPR030895">
    <property type="entry name" value="T5SS_PEPC_rpt"/>
</dbReference>
<dbReference type="RefSeq" id="WP_200608960.1">
    <property type="nucleotide sequence ID" value="NZ_JAEHHL010000003.1"/>
</dbReference>
<keyword evidence="1" id="KW-0378">Hydrolase</keyword>
<reference evidence="2" key="1">
    <citation type="submission" date="2020-12" db="EMBL/GenBank/DDBJ databases">
        <title>Bacterial taxonomy.</title>
        <authorList>
            <person name="Pan X."/>
        </authorList>
    </citation>
    <scope>NUCLEOTIDE SEQUENCE</scope>
    <source>
        <strain evidence="2">M0105</strain>
    </source>
</reference>
<gene>
    <name evidence="2" type="ORF">H0I76_07660</name>
</gene>
<accession>A0A8J7SDU6</accession>
<organism evidence="2 3">
    <name type="scientific">Thermohalobaculum xanthum</name>
    <dbReference type="NCBI Taxonomy" id="2753746"/>
    <lineage>
        <taxon>Bacteria</taxon>
        <taxon>Pseudomonadati</taxon>
        <taxon>Pseudomonadota</taxon>
        <taxon>Alphaproteobacteria</taxon>
        <taxon>Rhodobacterales</taxon>
        <taxon>Paracoccaceae</taxon>
        <taxon>Thermohalobaculum</taxon>
    </lineage>
</organism>
<name>A0A8J7SDU6_9RHOB</name>
<dbReference type="PROSITE" id="PS00136">
    <property type="entry name" value="SUBTILASE_ASP"/>
    <property type="match status" value="1"/>
</dbReference>
<dbReference type="AlphaFoldDB" id="A0A8J7SDU6"/>
<protein>
    <submittedName>
        <fullName evidence="2">Uncharacterized protein</fullName>
    </submittedName>
</protein>
<dbReference type="Proteomes" id="UP000655420">
    <property type="component" value="Unassembled WGS sequence"/>
</dbReference>
<dbReference type="EMBL" id="JAEHHL010000003">
    <property type="protein sequence ID" value="MBK0399061.1"/>
    <property type="molecule type" value="Genomic_DNA"/>
</dbReference>
<keyword evidence="3" id="KW-1185">Reference proteome</keyword>
<comment type="caution">
    <text evidence="2">The sequence shown here is derived from an EMBL/GenBank/DDBJ whole genome shotgun (WGS) entry which is preliminary data.</text>
</comment>